<dbReference type="NCBIfam" id="NF041886">
    <property type="entry name" value="Rmf_CrpP_fam"/>
    <property type="match status" value="1"/>
</dbReference>
<name>A0A5P8PH29_9CAUD</name>
<keyword evidence="1" id="KW-0963">Cytoplasm</keyword>
<evidence type="ECO:0000256" key="2">
    <source>
        <dbReference type="ARBA" id="ARBA00022845"/>
    </source>
</evidence>
<evidence type="ECO:0000256" key="1">
    <source>
        <dbReference type="ARBA" id="ARBA00022490"/>
    </source>
</evidence>
<dbReference type="InterPro" id="IPR007040">
    <property type="entry name" value="Ribosome_modulation_factor"/>
</dbReference>
<evidence type="ECO:0000313" key="4">
    <source>
        <dbReference type="Proteomes" id="UP000326777"/>
    </source>
</evidence>
<evidence type="ECO:0000313" key="3">
    <source>
        <dbReference type="EMBL" id="QFR55986.1"/>
    </source>
</evidence>
<sequence length="54" mass="6308">MTPSYVDEQTWWTEGFEAYVMGVARKECPYSPETESASCWMEGWNDAEHIQTQN</sequence>
<dbReference type="EMBL" id="MN095771">
    <property type="protein sequence ID" value="QFR55986.1"/>
    <property type="molecule type" value="Genomic_DNA"/>
</dbReference>
<keyword evidence="2" id="KW-0810">Translation regulation</keyword>
<organism evidence="3 4">
    <name type="scientific">Serratia phage Muldoon</name>
    <dbReference type="NCBI Taxonomy" id="2601678"/>
    <lineage>
        <taxon>Viruses</taxon>
        <taxon>Duplodnaviria</taxon>
        <taxon>Heunggongvirae</taxon>
        <taxon>Uroviricota</taxon>
        <taxon>Caudoviricetes</taxon>
        <taxon>Muldoonvirus</taxon>
        <taxon>Muldoonvirus muldoon</taxon>
    </lineage>
</organism>
<dbReference type="Gene3D" id="1.10.10.620">
    <property type="entry name" value="ribosome modulation factor like domain"/>
    <property type="match status" value="1"/>
</dbReference>
<gene>
    <name evidence="3" type="ORF">CPT_Muldoon_029</name>
</gene>
<dbReference type="Pfam" id="PF04957">
    <property type="entry name" value="RMF"/>
    <property type="match status" value="1"/>
</dbReference>
<protein>
    <recommendedName>
        <fullName evidence="5">Ribosome modulation factor</fullName>
    </recommendedName>
</protein>
<reference evidence="4" key="1">
    <citation type="submission" date="2019-06" db="EMBL/GenBank/DDBJ databases">
        <title>Complete genome sequence of Serratia marcescens phage Muldoon.</title>
        <authorList>
            <person name="Campbell S."/>
            <person name="Atkinson C."/>
            <person name="Moreland R."/>
            <person name="Liu M."/>
            <person name="Ramsey J."/>
            <person name="Leavitt J."/>
        </authorList>
    </citation>
    <scope>NUCLEOTIDE SEQUENCE [LARGE SCALE GENOMIC DNA]</scope>
</reference>
<dbReference type="InterPro" id="IPR023200">
    <property type="entry name" value="RMF_sf"/>
</dbReference>
<proteinExistence type="predicted"/>
<keyword evidence="4" id="KW-1185">Reference proteome</keyword>
<dbReference type="Proteomes" id="UP000326777">
    <property type="component" value="Genome"/>
</dbReference>
<evidence type="ECO:0008006" key="5">
    <source>
        <dbReference type="Google" id="ProtNLM"/>
    </source>
</evidence>
<accession>A0A5P8PH29</accession>